<protein>
    <submittedName>
        <fullName evidence="5">Uncharacterized protein LOC111104666 isoform X1</fullName>
    </submittedName>
</protein>
<feature type="chain" id="PRO_5033980308" evidence="3">
    <location>
        <begin position="21"/>
        <end position="349"/>
    </location>
</feature>
<organism evidence="4 5">
    <name type="scientific">Crassostrea virginica</name>
    <name type="common">Eastern oyster</name>
    <dbReference type="NCBI Taxonomy" id="6565"/>
    <lineage>
        <taxon>Eukaryota</taxon>
        <taxon>Metazoa</taxon>
        <taxon>Spiralia</taxon>
        <taxon>Lophotrochozoa</taxon>
        <taxon>Mollusca</taxon>
        <taxon>Bivalvia</taxon>
        <taxon>Autobranchia</taxon>
        <taxon>Pteriomorphia</taxon>
        <taxon>Ostreida</taxon>
        <taxon>Ostreoidea</taxon>
        <taxon>Ostreidae</taxon>
        <taxon>Crassostrea</taxon>
    </lineage>
</organism>
<dbReference type="AlphaFoldDB" id="A0A8B8AVZ4"/>
<keyword evidence="3" id="KW-0732">Signal</keyword>
<name>A0A8B8AVZ4_CRAVI</name>
<feature type="region of interest" description="Disordered" evidence="1">
    <location>
        <begin position="324"/>
        <end position="349"/>
    </location>
</feature>
<keyword evidence="2" id="KW-0472">Membrane</keyword>
<feature type="signal peptide" evidence="3">
    <location>
        <begin position="1"/>
        <end position="20"/>
    </location>
</feature>
<dbReference type="RefSeq" id="XP_022294444.1">
    <property type="nucleotide sequence ID" value="XM_022438736.1"/>
</dbReference>
<dbReference type="Proteomes" id="UP000694844">
    <property type="component" value="Chromosome 7"/>
</dbReference>
<sequence>MMKIYISVGFLCMLQSVSWAQQVCQSSYMDSKSAQMCLSGHTSGDSILMDFSPFESVGAPSCTCTIYIVTGSRLEFNYVYSPGYYGCGSAITIVHQTMSTFRCLQGAESLAVTPGDSVTVQITRERDVFDSKYCYLLRSYQYSGLDRVPGSIIVVCSQPPESTTTSDTTTNATTTVTHSYKSTTIPHTVTTTQSRVTTNSHHELTSLPLTSNIAFTTALITNSTVEVTPENTTSQEPIREHTENRDLAHFPWEIITPLSIIIFILIVVAIIIFKVRRRRYLKSTYKPAETRTTSWAFNQPSMTVSTPKITQDVKTRIGKTDSGVYSTLERTTNAPQNPCPRPWRDTTRK</sequence>
<keyword evidence="2" id="KW-0812">Transmembrane</keyword>
<evidence type="ECO:0000256" key="2">
    <source>
        <dbReference type="SAM" id="Phobius"/>
    </source>
</evidence>
<evidence type="ECO:0000313" key="4">
    <source>
        <dbReference type="Proteomes" id="UP000694844"/>
    </source>
</evidence>
<dbReference type="GeneID" id="111104666"/>
<gene>
    <name evidence="5" type="primary">LOC111104666</name>
</gene>
<feature type="compositionally biased region" description="Polar residues" evidence="1">
    <location>
        <begin position="324"/>
        <end position="336"/>
    </location>
</feature>
<accession>A0A8B8AVZ4</accession>
<dbReference type="KEGG" id="cvn:111104666"/>
<reference evidence="5" key="1">
    <citation type="submission" date="2025-08" db="UniProtKB">
        <authorList>
            <consortium name="RefSeq"/>
        </authorList>
    </citation>
    <scope>IDENTIFICATION</scope>
    <source>
        <tissue evidence="5">Whole sample</tissue>
    </source>
</reference>
<evidence type="ECO:0000256" key="1">
    <source>
        <dbReference type="SAM" id="MobiDB-lite"/>
    </source>
</evidence>
<keyword evidence="4" id="KW-1185">Reference proteome</keyword>
<evidence type="ECO:0000313" key="5">
    <source>
        <dbReference type="RefSeq" id="XP_022294444.1"/>
    </source>
</evidence>
<evidence type="ECO:0000256" key="3">
    <source>
        <dbReference type="SAM" id="SignalP"/>
    </source>
</evidence>
<keyword evidence="2" id="KW-1133">Transmembrane helix</keyword>
<proteinExistence type="predicted"/>
<dbReference type="OrthoDB" id="10443436at2759"/>
<feature type="transmembrane region" description="Helical" evidence="2">
    <location>
        <begin position="254"/>
        <end position="273"/>
    </location>
</feature>